<dbReference type="EMBL" id="KV453910">
    <property type="protein sequence ID" value="ODV80616.1"/>
    <property type="molecule type" value="Genomic_DNA"/>
</dbReference>
<evidence type="ECO:0000256" key="6">
    <source>
        <dbReference type="SAM" id="SignalP"/>
    </source>
</evidence>
<keyword evidence="2" id="KW-0964">Secreted</keyword>
<evidence type="ECO:0000313" key="8">
    <source>
        <dbReference type="Proteomes" id="UP000094285"/>
    </source>
</evidence>
<sequence length="406" mass="41313">MQGIISIIALAGTALAASSQLSLIQLVPSSFVYTNLSTPNSHALAAGAATSLAPSSSKKQRSTIYDYATATDLDQVEITRTVCSAGSCSVTTEIESKTTYTTTVDGVLTVITTQVPATRSSSGSAPATSVTSTAPSKSSSPAGPVSQGAKAGSSAQPDSVVTGYITKDATATEYATTVVTITSCSANKCSATVVTTGLTTVTEDHTTYTTYCPLTTTTPTKAATTPATTKAETTPVVTSAAGVSTETNIRHTVITITSCSDNKCTAIPHTTGVTTVTEEHTTYTTYCPLTTSASETKPETAPPTSEKTTEKTTETSEAPKTTETSTSKSPKTTVAKQTTESSVVSTINVISNNIQTQTPGATTLVQSSSKVAPASSSPVVSAYDNGAATITFTGMLAFVGSVLLMI</sequence>
<keyword evidence="3 6" id="KW-0732">Signal</keyword>
<evidence type="ECO:0000256" key="5">
    <source>
        <dbReference type="SAM" id="MobiDB-lite"/>
    </source>
</evidence>
<proteinExistence type="predicted"/>
<feature type="chain" id="PRO_5009162885" evidence="6">
    <location>
        <begin position="17"/>
        <end position="406"/>
    </location>
</feature>
<feature type="region of interest" description="Disordered" evidence="5">
    <location>
        <begin position="292"/>
        <end position="340"/>
    </location>
</feature>
<evidence type="ECO:0000256" key="1">
    <source>
        <dbReference type="ARBA" id="ARBA00004191"/>
    </source>
</evidence>
<reference evidence="8" key="1">
    <citation type="submission" date="2016-05" db="EMBL/GenBank/DDBJ databases">
        <title>Comparative genomics of biotechnologically important yeasts.</title>
        <authorList>
            <consortium name="DOE Joint Genome Institute"/>
            <person name="Riley R."/>
            <person name="Haridas S."/>
            <person name="Wolfe K.H."/>
            <person name="Lopes M.R."/>
            <person name="Hittinger C.T."/>
            <person name="Goker M."/>
            <person name="Salamov A."/>
            <person name="Wisecaver J."/>
            <person name="Long T.M."/>
            <person name="Aerts A.L."/>
            <person name="Barry K."/>
            <person name="Choi C."/>
            <person name="Clum A."/>
            <person name="Coughlan A.Y."/>
            <person name="Deshpande S."/>
            <person name="Douglass A.P."/>
            <person name="Hanson S.J."/>
            <person name="Klenk H.-P."/>
            <person name="Labutti K."/>
            <person name="Lapidus A."/>
            <person name="Lindquist E."/>
            <person name="Lipzen A."/>
            <person name="Meier-Kolthoff J.P."/>
            <person name="Ohm R.A."/>
            <person name="Otillar R.P."/>
            <person name="Pangilinan J."/>
            <person name="Peng Y."/>
            <person name="Rokas A."/>
            <person name="Rosa C.A."/>
            <person name="Scheuner C."/>
            <person name="Sibirny A.A."/>
            <person name="Slot J.C."/>
            <person name="Stielow J.B."/>
            <person name="Sun H."/>
            <person name="Kurtzman C.P."/>
            <person name="Blackwell M."/>
            <person name="Grigoriev I.V."/>
            <person name="Jeffries T.W."/>
        </authorList>
    </citation>
    <scope>NUCLEOTIDE SEQUENCE [LARGE SCALE GENOMIC DNA]</scope>
    <source>
        <strain evidence="8">NRRL Y-17324</strain>
    </source>
</reference>
<protein>
    <submittedName>
        <fullName evidence="7">Uncharacterized protein</fullName>
    </submittedName>
</protein>
<dbReference type="RefSeq" id="XP_020065738.1">
    <property type="nucleotide sequence ID" value="XM_020211467.1"/>
</dbReference>
<keyword evidence="4" id="KW-0325">Glycoprotein</keyword>
<dbReference type="GeneID" id="30985603"/>
<evidence type="ECO:0000256" key="2">
    <source>
        <dbReference type="ARBA" id="ARBA00022512"/>
    </source>
</evidence>
<organism evidence="7 8">
    <name type="scientific">Suhomyces tanzawaensis NRRL Y-17324</name>
    <dbReference type="NCBI Taxonomy" id="984487"/>
    <lineage>
        <taxon>Eukaryota</taxon>
        <taxon>Fungi</taxon>
        <taxon>Dikarya</taxon>
        <taxon>Ascomycota</taxon>
        <taxon>Saccharomycotina</taxon>
        <taxon>Pichiomycetes</taxon>
        <taxon>Debaryomycetaceae</taxon>
        <taxon>Suhomyces</taxon>
    </lineage>
</organism>
<dbReference type="Pfam" id="PF13928">
    <property type="entry name" value="Flocculin_t3"/>
    <property type="match status" value="2"/>
</dbReference>
<dbReference type="GO" id="GO:0009277">
    <property type="term" value="C:fungal-type cell wall"/>
    <property type="evidence" value="ECO:0007669"/>
    <property type="project" value="UniProtKB-ARBA"/>
</dbReference>
<accession>A0A1E4SM60</accession>
<feature type="compositionally biased region" description="Low complexity" evidence="5">
    <location>
        <begin position="118"/>
        <end position="146"/>
    </location>
</feature>
<name>A0A1E4SM60_9ASCO</name>
<dbReference type="InterPro" id="IPR025928">
    <property type="entry name" value="Flocculin_t3_rpt"/>
</dbReference>
<evidence type="ECO:0000256" key="3">
    <source>
        <dbReference type="ARBA" id="ARBA00022729"/>
    </source>
</evidence>
<dbReference type="Proteomes" id="UP000094285">
    <property type="component" value="Unassembled WGS sequence"/>
</dbReference>
<evidence type="ECO:0000313" key="7">
    <source>
        <dbReference type="EMBL" id="ODV80616.1"/>
    </source>
</evidence>
<dbReference type="AlphaFoldDB" id="A0A1E4SM60"/>
<keyword evidence="2" id="KW-0134">Cell wall</keyword>
<feature type="signal peptide" evidence="6">
    <location>
        <begin position="1"/>
        <end position="16"/>
    </location>
</feature>
<gene>
    <name evidence="7" type="ORF">CANTADRAFT_88546</name>
</gene>
<feature type="compositionally biased region" description="Low complexity" evidence="5">
    <location>
        <begin position="315"/>
        <end position="333"/>
    </location>
</feature>
<dbReference type="STRING" id="984487.A0A1E4SM60"/>
<evidence type="ECO:0000256" key="4">
    <source>
        <dbReference type="ARBA" id="ARBA00023180"/>
    </source>
</evidence>
<feature type="region of interest" description="Disordered" evidence="5">
    <location>
        <begin position="118"/>
        <end position="157"/>
    </location>
</feature>
<keyword evidence="8" id="KW-1185">Reference proteome</keyword>
<comment type="subcellular location">
    <subcellularLocation>
        <location evidence="1">Secreted</location>
        <location evidence="1">Cell wall</location>
    </subcellularLocation>
</comment>